<feature type="region of interest" description="Disordered" evidence="1">
    <location>
        <begin position="602"/>
        <end position="624"/>
    </location>
</feature>
<feature type="region of interest" description="Disordered" evidence="1">
    <location>
        <begin position="45"/>
        <end position="73"/>
    </location>
</feature>
<evidence type="ECO:0000259" key="2">
    <source>
        <dbReference type="PROSITE" id="PS50106"/>
    </source>
</evidence>
<dbReference type="GO" id="GO:0016324">
    <property type="term" value="C:apical plasma membrane"/>
    <property type="evidence" value="ECO:0007669"/>
    <property type="project" value="TreeGrafter"/>
</dbReference>
<dbReference type="GO" id="GO:0007163">
    <property type="term" value="P:establishment or maintenance of cell polarity"/>
    <property type="evidence" value="ECO:0007669"/>
    <property type="project" value="TreeGrafter"/>
</dbReference>
<reference evidence="3" key="2">
    <citation type="submission" date="2025-09" db="UniProtKB">
        <authorList>
            <consortium name="Ensembl"/>
        </authorList>
    </citation>
    <scope>IDENTIFICATION</scope>
</reference>
<feature type="compositionally biased region" description="Polar residues" evidence="1">
    <location>
        <begin position="132"/>
        <end position="142"/>
    </location>
</feature>
<reference evidence="3" key="1">
    <citation type="submission" date="2025-08" db="UniProtKB">
        <authorList>
            <consortium name="Ensembl"/>
        </authorList>
    </citation>
    <scope>IDENTIFICATION</scope>
</reference>
<feature type="compositionally biased region" description="Basic and acidic residues" evidence="1">
    <location>
        <begin position="322"/>
        <end position="336"/>
    </location>
</feature>
<dbReference type="SUPFAM" id="SSF50156">
    <property type="entry name" value="PDZ domain-like"/>
    <property type="match status" value="1"/>
</dbReference>
<dbReference type="PROSITE" id="PS50106">
    <property type="entry name" value="PDZ"/>
    <property type="match status" value="1"/>
</dbReference>
<dbReference type="Proteomes" id="UP000694545">
    <property type="component" value="Unplaced"/>
</dbReference>
<dbReference type="GO" id="GO:0005634">
    <property type="term" value="C:nucleus"/>
    <property type="evidence" value="ECO:0007669"/>
    <property type="project" value="TreeGrafter"/>
</dbReference>
<dbReference type="Pfam" id="PF15737">
    <property type="entry name" value="DUF4685"/>
    <property type="match status" value="1"/>
</dbReference>
<dbReference type="Ensembl" id="ENSVKKT00000007481.1">
    <property type="protein sequence ID" value="ENSVKKP00000007287.1"/>
    <property type="gene ID" value="ENSVKKG00000005241.1"/>
</dbReference>
<feature type="compositionally biased region" description="Basic and acidic residues" evidence="1">
    <location>
        <begin position="367"/>
        <end position="381"/>
    </location>
</feature>
<dbReference type="Pfam" id="PF00595">
    <property type="entry name" value="PDZ"/>
    <property type="match status" value="1"/>
</dbReference>
<dbReference type="FunFam" id="2.30.42.10:FF:000215">
    <property type="entry name" value="uncharacterized protein KIAA1614 homolog"/>
    <property type="match status" value="1"/>
</dbReference>
<organism evidence="3 4">
    <name type="scientific">Varanus komodoensis</name>
    <name type="common">Komodo dragon</name>
    <dbReference type="NCBI Taxonomy" id="61221"/>
    <lineage>
        <taxon>Eukaryota</taxon>
        <taxon>Metazoa</taxon>
        <taxon>Chordata</taxon>
        <taxon>Craniata</taxon>
        <taxon>Vertebrata</taxon>
        <taxon>Euteleostomi</taxon>
        <taxon>Lepidosauria</taxon>
        <taxon>Squamata</taxon>
        <taxon>Bifurcata</taxon>
        <taxon>Unidentata</taxon>
        <taxon>Episquamata</taxon>
        <taxon>Toxicofera</taxon>
        <taxon>Anguimorpha</taxon>
        <taxon>Paleoanguimorpha</taxon>
        <taxon>Varanoidea</taxon>
        <taxon>Varanidae</taxon>
        <taxon>Varanus</taxon>
    </lineage>
</organism>
<feature type="region of interest" description="Disordered" evidence="1">
    <location>
        <begin position="107"/>
        <end position="178"/>
    </location>
</feature>
<dbReference type="InterPro" id="IPR036034">
    <property type="entry name" value="PDZ_sf"/>
</dbReference>
<dbReference type="OMA" id="RGWARET"/>
<name>A0A8D2JDP4_VARKO</name>
<dbReference type="Gene3D" id="2.30.42.10">
    <property type="match status" value="1"/>
</dbReference>
<feature type="compositionally biased region" description="Basic and acidic residues" evidence="1">
    <location>
        <begin position="153"/>
        <end position="175"/>
    </location>
</feature>
<sequence>IDLSQACLTASPNCFCSCCADCKPCWCSPAPSSALYAHTSGNLSDSSSGESSCGQQRKRGSSPSRVRFEDESARDAEVRYLERLQQRQRRVLDSVLLSLGRGPLASKPDLSNYINGDPQHRENGISKAGWEQPNTGVGQTGNDAYPACGTLHEGTDLGRADEDRELGTSREDSRTRTAAPKVTPLWILPSRQRVCTERIRETYIGEVTCVDEVDSALDSATDTSDSCRTDSEEAGVGSRPPVVKRQGHGGPGPPEKEARNKRAEGSRHREPSRIRANGEEACDGTPGTHSAGHGSSKGACAAWGRAGHVAPNTAEAFPGRSRPSDLRPPGETEGHAKVPKAPLREPSCTAHMQEVPSHLALGGGADSVERRRKEDSCHTDRPANGASPRQPAKQVAATRSLMDRVPMPPATRKARSSPVPYRRAVLAGSCKLSHRDLGQKEPALGPSAHSGSPSSFHPASAPELEEQSGPQSPKVLSKRQLLALSTNNCNNTQSKCHLQTPGTAAVRGPEEQLRSGLKTAGSQGKRSGPPCDCPRGLPLPFSKPLDINPEPKKKPLAKKGASSSSSASGLKKFFTTLSQNTKQRLGRFRCYSMEQICAPESGAAVPAEEPGPGPADSPKMKKAPSLQSLRLVSPQGVPARRASSVQSLNSLLGKADRSSLYLLGEPGDAEAASHRKARAQHRRSLSVEDIGSPNLARTVGRVVEVFPDGTSQLELQRSPQGNFGFRVSSGNGRPDTGLYVQEMADASTAKLYAGLLRVGDEVLEVNGAKVAGLGLAKINELLLRADTLSMRVLRQRPLRR</sequence>
<evidence type="ECO:0000313" key="4">
    <source>
        <dbReference type="Proteomes" id="UP000694545"/>
    </source>
</evidence>
<dbReference type="SMART" id="SM00228">
    <property type="entry name" value="PDZ"/>
    <property type="match status" value="1"/>
</dbReference>
<feature type="region of interest" description="Disordered" evidence="1">
    <location>
        <begin position="218"/>
        <end position="568"/>
    </location>
</feature>
<dbReference type="InterPro" id="IPR032756">
    <property type="entry name" value="DUF4685"/>
</dbReference>
<dbReference type="InterPro" id="IPR001478">
    <property type="entry name" value="PDZ"/>
</dbReference>
<feature type="compositionally biased region" description="Low complexity" evidence="1">
    <location>
        <begin position="558"/>
        <end position="568"/>
    </location>
</feature>
<accession>A0A8D2JDP4</accession>
<keyword evidence="4" id="KW-1185">Reference proteome</keyword>
<dbReference type="InterPro" id="IPR051741">
    <property type="entry name" value="PAR6_homolog"/>
</dbReference>
<feature type="compositionally biased region" description="Basic and acidic residues" evidence="1">
    <location>
        <begin position="254"/>
        <end position="278"/>
    </location>
</feature>
<evidence type="ECO:0000313" key="3">
    <source>
        <dbReference type="Ensembl" id="ENSVKKP00000007287.1"/>
    </source>
</evidence>
<feature type="domain" description="PDZ" evidence="2">
    <location>
        <begin position="712"/>
        <end position="782"/>
    </location>
</feature>
<dbReference type="GO" id="GO:0007098">
    <property type="term" value="P:centrosome cycle"/>
    <property type="evidence" value="ECO:0007669"/>
    <property type="project" value="TreeGrafter"/>
</dbReference>
<feature type="compositionally biased region" description="Low complexity" evidence="1">
    <location>
        <begin position="45"/>
        <end position="54"/>
    </location>
</feature>
<dbReference type="GO" id="GO:0060341">
    <property type="term" value="P:regulation of cellular localization"/>
    <property type="evidence" value="ECO:0007669"/>
    <property type="project" value="TreeGrafter"/>
</dbReference>
<feature type="compositionally biased region" description="Polar residues" evidence="1">
    <location>
        <begin position="483"/>
        <end position="502"/>
    </location>
</feature>
<proteinExistence type="predicted"/>
<dbReference type="PANTHER" id="PTHR14102">
    <property type="entry name" value="PAR-6-RELATED"/>
    <property type="match status" value="1"/>
</dbReference>
<dbReference type="GO" id="GO:0005938">
    <property type="term" value="C:cell cortex"/>
    <property type="evidence" value="ECO:0007669"/>
    <property type="project" value="TreeGrafter"/>
</dbReference>
<protein>
    <recommendedName>
        <fullName evidence="2">PDZ domain-containing protein</fullName>
    </recommendedName>
</protein>
<evidence type="ECO:0000256" key="1">
    <source>
        <dbReference type="SAM" id="MobiDB-lite"/>
    </source>
</evidence>
<dbReference type="PANTHER" id="PTHR14102:SF12">
    <property type="entry name" value="CDNA SEQUENCE BC034090"/>
    <property type="match status" value="1"/>
</dbReference>
<dbReference type="AlphaFoldDB" id="A0A8D2JDP4"/>